<sequence length="164" mass="18104">MRAFHGKLKVMPNRFSTQRSQGIISSAAPRSKRAIKSRIKGSDHVPPRTLALVAIYMSQCSAGDLKRIGINLSPALSPPPPLPSAAGRVKNAIRSRKSLSLSAPCLTINGCCKPTFLWPIFARESMEEERSLVEKAKLLALRPILSPQRSFPKEKLHHPKKSDF</sequence>
<reference evidence="1 2" key="1">
    <citation type="journal article" date="2018" name="Mol. Biol. Evol.">
        <title>Broad Genomic Sampling Reveals a Smut Pathogenic Ancestry of the Fungal Clade Ustilaginomycotina.</title>
        <authorList>
            <person name="Kijpornyongpan T."/>
            <person name="Mondo S.J."/>
            <person name="Barry K."/>
            <person name="Sandor L."/>
            <person name="Lee J."/>
            <person name="Lipzen A."/>
            <person name="Pangilinan J."/>
            <person name="LaButti K."/>
            <person name="Hainaut M."/>
            <person name="Henrissat B."/>
            <person name="Grigoriev I.V."/>
            <person name="Spatafora J.W."/>
            <person name="Aime M.C."/>
        </authorList>
    </citation>
    <scope>NUCLEOTIDE SEQUENCE [LARGE SCALE GENOMIC DNA]</scope>
    <source>
        <strain evidence="1 2">SA 807</strain>
    </source>
</reference>
<evidence type="ECO:0000313" key="2">
    <source>
        <dbReference type="Proteomes" id="UP000245626"/>
    </source>
</evidence>
<dbReference type="EMBL" id="KZ820098">
    <property type="protein sequence ID" value="PWN49092.1"/>
    <property type="molecule type" value="Genomic_DNA"/>
</dbReference>
<name>A0ACD0NTK3_9BASI</name>
<proteinExistence type="predicted"/>
<keyword evidence="2" id="KW-1185">Reference proteome</keyword>
<evidence type="ECO:0000313" key="1">
    <source>
        <dbReference type="EMBL" id="PWN49092.1"/>
    </source>
</evidence>
<organism evidence="1 2">
    <name type="scientific">Violaceomyces palustris</name>
    <dbReference type="NCBI Taxonomy" id="1673888"/>
    <lineage>
        <taxon>Eukaryota</taxon>
        <taxon>Fungi</taxon>
        <taxon>Dikarya</taxon>
        <taxon>Basidiomycota</taxon>
        <taxon>Ustilaginomycotina</taxon>
        <taxon>Ustilaginomycetes</taxon>
        <taxon>Violaceomycetales</taxon>
        <taxon>Violaceomycetaceae</taxon>
        <taxon>Violaceomyces</taxon>
    </lineage>
</organism>
<protein>
    <submittedName>
        <fullName evidence="1">Uncharacterized protein</fullName>
    </submittedName>
</protein>
<dbReference type="Proteomes" id="UP000245626">
    <property type="component" value="Unassembled WGS sequence"/>
</dbReference>
<gene>
    <name evidence="1" type="ORF">IE53DRAFT_163043</name>
</gene>
<accession>A0ACD0NTK3</accession>